<name>A0A6C0LK48_9ZZZZ</name>
<dbReference type="AlphaFoldDB" id="A0A6C0LK48"/>
<accession>A0A6C0LK48</accession>
<feature type="compositionally biased region" description="Basic residues" evidence="1">
    <location>
        <begin position="1"/>
        <end position="40"/>
    </location>
</feature>
<dbReference type="EMBL" id="MN740515">
    <property type="protein sequence ID" value="QHU30740.1"/>
    <property type="molecule type" value="Genomic_DNA"/>
</dbReference>
<feature type="region of interest" description="Disordered" evidence="1">
    <location>
        <begin position="1"/>
        <end position="47"/>
    </location>
</feature>
<sequence length="93" mass="11409">MPRRKSKRSRRRPTTRKRKSKKKCPSRKRRSSRKTSRRTAKTMEEADQFNEISMEYLKRNKNKYKNKEDLYKELSDIMFTSKNSDDYRRKALG</sequence>
<protein>
    <submittedName>
        <fullName evidence="2">Uncharacterized protein</fullName>
    </submittedName>
</protein>
<evidence type="ECO:0000313" key="2">
    <source>
        <dbReference type="EMBL" id="QHU30740.1"/>
    </source>
</evidence>
<proteinExistence type="predicted"/>
<organism evidence="2">
    <name type="scientific">viral metagenome</name>
    <dbReference type="NCBI Taxonomy" id="1070528"/>
    <lineage>
        <taxon>unclassified sequences</taxon>
        <taxon>metagenomes</taxon>
        <taxon>organismal metagenomes</taxon>
    </lineage>
</organism>
<evidence type="ECO:0000256" key="1">
    <source>
        <dbReference type="SAM" id="MobiDB-lite"/>
    </source>
</evidence>
<reference evidence="2" key="1">
    <citation type="journal article" date="2020" name="Nature">
        <title>Giant virus diversity and host interactions through global metagenomics.</title>
        <authorList>
            <person name="Schulz F."/>
            <person name="Roux S."/>
            <person name="Paez-Espino D."/>
            <person name="Jungbluth S."/>
            <person name="Walsh D.A."/>
            <person name="Denef V.J."/>
            <person name="McMahon K.D."/>
            <person name="Konstantinidis K.T."/>
            <person name="Eloe-Fadrosh E.A."/>
            <person name="Kyrpides N.C."/>
            <person name="Woyke T."/>
        </authorList>
    </citation>
    <scope>NUCLEOTIDE SEQUENCE</scope>
    <source>
        <strain evidence="2">GVMAG-M-3300027833-19</strain>
    </source>
</reference>